<proteinExistence type="predicted"/>
<dbReference type="AlphaFoldDB" id="A1RRM6"/>
<keyword evidence="2" id="KW-1185">Reference proteome</keyword>
<dbReference type="Proteomes" id="UP000002595">
    <property type="component" value="Chromosome"/>
</dbReference>
<dbReference type="KEGG" id="pis:Pisl_0430"/>
<dbReference type="HOGENOM" id="CLU_1507441_0_0_2"/>
<evidence type="ECO:0000313" key="2">
    <source>
        <dbReference type="Proteomes" id="UP000002595"/>
    </source>
</evidence>
<accession>A1RRM6</accession>
<dbReference type="eggNOG" id="arCOG05656">
    <property type="taxonomic scope" value="Archaea"/>
</dbReference>
<dbReference type="EMBL" id="CP000504">
    <property type="protein sequence ID" value="ABL87608.1"/>
    <property type="molecule type" value="Genomic_DNA"/>
</dbReference>
<organism evidence="1 2">
    <name type="scientific">Pyrobaculum islandicum (strain DSM 4184 / JCM 9189 / GEO3)</name>
    <dbReference type="NCBI Taxonomy" id="384616"/>
    <lineage>
        <taxon>Archaea</taxon>
        <taxon>Thermoproteota</taxon>
        <taxon>Thermoprotei</taxon>
        <taxon>Thermoproteales</taxon>
        <taxon>Thermoproteaceae</taxon>
        <taxon>Pyrobaculum</taxon>
    </lineage>
</organism>
<protein>
    <submittedName>
        <fullName evidence="1">Uncharacterized protein</fullName>
    </submittedName>
</protein>
<sequence>MGRRSLFEVVRRVSFNIALFERGDITIVDAKLREGGDIVLHCDSYRCVAQELFTLLPKLLGGGKVGVDLGTSRNGMAYVWRGEPILHAVLDWKTVEEILRNIGPLQIYIGSSPYVDVKKAATLVGCREVRLVDELAAGWTRRWLKAKYPELEEDEIDALAFTYHDGVAVSLC</sequence>
<evidence type="ECO:0000313" key="1">
    <source>
        <dbReference type="EMBL" id="ABL87608.1"/>
    </source>
</evidence>
<reference evidence="1" key="1">
    <citation type="submission" date="2006-12" db="EMBL/GenBank/DDBJ databases">
        <title>Complete sequence of Pyrobaculum islandicum DSM 4184.</title>
        <authorList>
            <person name="Copeland A."/>
            <person name="Lucas S."/>
            <person name="Lapidus A."/>
            <person name="Barry K."/>
            <person name="Detter J.C."/>
            <person name="Glavina del Rio T."/>
            <person name="Dalin E."/>
            <person name="Tice H."/>
            <person name="Pitluck S."/>
            <person name="Meincke L."/>
            <person name="Brettin T."/>
            <person name="Bruce D."/>
            <person name="Han C."/>
            <person name="Tapia R."/>
            <person name="Gilna P."/>
            <person name="Schmutz J."/>
            <person name="Larimer F."/>
            <person name="Land M."/>
            <person name="Hauser L."/>
            <person name="Kyrpides N."/>
            <person name="Mikhailova N."/>
            <person name="Cozen A.E."/>
            <person name="Fitz-Gibbon S.T."/>
            <person name="House C.H."/>
            <person name="Saltikov C."/>
            <person name="Lowe T."/>
            <person name="Richardson P."/>
        </authorList>
    </citation>
    <scope>NUCLEOTIDE SEQUENCE [LARGE SCALE GENOMIC DNA]</scope>
    <source>
        <strain evidence="1">DSM 4184</strain>
    </source>
</reference>
<gene>
    <name evidence="1" type="ordered locus">Pisl_0430</name>
</gene>
<name>A1RRM6_PYRIL</name>